<protein>
    <submittedName>
        <fullName evidence="2">HEAT repeat protein</fullName>
    </submittedName>
</protein>
<dbReference type="SUPFAM" id="SSF48371">
    <property type="entry name" value="ARM repeat"/>
    <property type="match status" value="1"/>
</dbReference>
<sequence>MTTSQPLNRTISTDELSQKLSDPDRSVRNTAALAIGSQFETELADVLVEALWAELDFFVRETMTWSVTRLEEATRPAVLAAAAPDRSSEVRVQALHVLSKFANPETVDAVLPYITDADEEVARKARWALGRIQEPRAVPHLVALLGAHDLEVRNALTSDVAAFGAAAVPALVEALGSGDDVVRRHAADILCYIGHPDAETAAEALGAAVGDAESQVAMSALMALGELSGEVARQKIEAAREAEDPQVRGVAQRLATRKPRRSALRARKAG</sequence>
<dbReference type="Proteomes" id="UP001519309">
    <property type="component" value="Unassembled WGS sequence"/>
</dbReference>
<feature type="region of interest" description="Disordered" evidence="1">
    <location>
        <begin position="1"/>
        <end position="23"/>
    </location>
</feature>
<evidence type="ECO:0000313" key="3">
    <source>
        <dbReference type="Proteomes" id="UP001519309"/>
    </source>
</evidence>
<evidence type="ECO:0000256" key="1">
    <source>
        <dbReference type="SAM" id="MobiDB-lite"/>
    </source>
</evidence>
<dbReference type="SMART" id="SM00567">
    <property type="entry name" value="EZ_HEAT"/>
    <property type="match status" value="5"/>
</dbReference>
<dbReference type="Pfam" id="PF13646">
    <property type="entry name" value="HEAT_2"/>
    <property type="match status" value="2"/>
</dbReference>
<dbReference type="InterPro" id="IPR011989">
    <property type="entry name" value="ARM-like"/>
</dbReference>
<dbReference type="RefSeq" id="WP_079146471.1">
    <property type="nucleotide sequence ID" value="NZ_CP016279.1"/>
</dbReference>
<dbReference type="Gene3D" id="1.25.10.10">
    <property type="entry name" value="Leucine-rich Repeat Variant"/>
    <property type="match status" value="2"/>
</dbReference>
<dbReference type="EMBL" id="JAGGLP010000013">
    <property type="protein sequence ID" value="MBP2052963.1"/>
    <property type="molecule type" value="Genomic_DNA"/>
</dbReference>
<dbReference type="InterPro" id="IPR004155">
    <property type="entry name" value="PBS_lyase_HEAT"/>
</dbReference>
<reference evidence="2 3" key="1">
    <citation type="submission" date="2021-03" db="EMBL/GenBank/DDBJ databases">
        <title>Genomic Encyclopedia of Type Strains, Phase IV (KMG-IV): sequencing the most valuable type-strain genomes for metagenomic binning, comparative biology and taxonomic classification.</title>
        <authorList>
            <person name="Goeker M."/>
        </authorList>
    </citation>
    <scope>NUCLEOTIDE SEQUENCE [LARGE SCALE GENOMIC DNA]</scope>
    <source>
        <strain evidence="2 3">DSM 40499</strain>
    </source>
</reference>
<organism evidence="2 3">
    <name type="scientific">Streptomyces griseochromogenes</name>
    <dbReference type="NCBI Taxonomy" id="68214"/>
    <lineage>
        <taxon>Bacteria</taxon>
        <taxon>Bacillati</taxon>
        <taxon>Actinomycetota</taxon>
        <taxon>Actinomycetes</taxon>
        <taxon>Kitasatosporales</taxon>
        <taxon>Streptomycetaceae</taxon>
        <taxon>Streptomyces</taxon>
    </lineage>
</organism>
<gene>
    <name evidence="2" type="ORF">J2Z21_005952</name>
</gene>
<evidence type="ECO:0000313" key="2">
    <source>
        <dbReference type="EMBL" id="MBP2052963.1"/>
    </source>
</evidence>
<comment type="caution">
    <text evidence="2">The sequence shown here is derived from an EMBL/GenBank/DDBJ whole genome shotgun (WGS) entry which is preliminary data.</text>
</comment>
<feature type="compositionally biased region" description="Basic residues" evidence="1">
    <location>
        <begin position="255"/>
        <end position="270"/>
    </location>
</feature>
<dbReference type="PANTHER" id="PTHR12697:SF5">
    <property type="entry name" value="DEOXYHYPUSINE HYDROXYLASE"/>
    <property type="match status" value="1"/>
</dbReference>
<feature type="compositionally biased region" description="Polar residues" evidence="1">
    <location>
        <begin position="1"/>
        <end position="20"/>
    </location>
</feature>
<accession>A0ABS4M010</accession>
<proteinExistence type="predicted"/>
<feature type="region of interest" description="Disordered" evidence="1">
    <location>
        <begin position="238"/>
        <end position="270"/>
    </location>
</feature>
<dbReference type="InterPro" id="IPR016024">
    <property type="entry name" value="ARM-type_fold"/>
</dbReference>
<keyword evidence="3" id="KW-1185">Reference proteome</keyword>
<name>A0ABS4M010_9ACTN</name>
<dbReference type="PANTHER" id="PTHR12697">
    <property type="entry name" value="PBS LYASE HEAT-LIKE PROTEIN"/>
    <property type="match status" value="1"/>
</dbReference>